<dbReference type="PANTHER" id="PTHR31650">
    <property type="entry name" value="O-ACYLTRANSFERASE (WSD1-LIKE) FAMILY PROTEIN"/>
    <property type="match status" value="1"/>
</dbReference>
<evidence type="ECO:0000313" key="13">
    <source>
        <dbReference type="Proteomes" id="UP001552594"/>
    </source>
</evidence>
<keyword evidence="13" id="KW-1185">Reference proteome</keyword>
<evidence type="ECO:0000256" key="5">
    <source>
        <dbReference type="ARBA" id="ARBA00022516"/>
    </source>
</evidence>
<organism evidence="12 13">
    <name type="scientific">Streptomyces orinoci</name>
    <name type="common">Streptoverticillium orinoci</name>
    <dbReference type="NCBI Taxonomy" id="67339"/>
    <lineage>
        <taxon>Bacteria</taxon>
        <taxon>Bacillati</taxon>
        <taxon>Actinomycetota</taxon>
        <taxon>Actinomycetes</taxon>
        <taxon>Kitasatosporales</taxon>
        <taxon>Streptomycetaceae</taxon>
        <taxon>Streptomyces</taxon>
    </lineage>
</organism>
<evidence type="ECO:0000256" key="4">
    <source>
        <dbReference type="ARBA" id="ARBA00013244"/>
    </source>
</evidence>
<dbReference type="InterPro" id="IPR045034">
    <property type="entry name" value="O-acyltransferase_WSD1-like"/>
</dbReference>
<evidence type="ECO:0000256" key="8">
    <source>
        <dbReference type="ARBA" id="ARBA00023098"/>
    </source>
</evidence>
<dbReference type="PANTHER" id="PTHR31650:SF1">
    <property type="entry name" value="WAX ESTER SYNTHASE_DIACYLGLYCEROL ACYLTRANSFERASE 4-RELATED"/>
    <property type="match status" value="1"/>
</dbReference>
<evidence type="ECO:0000256" key="2">
    <source>
        <dbReference type="ARBA" id="ARBA00005189"/>
    </source>
</evidence>
<evidence type="ECO:0000256" key="10">
    <source>
        <dbReference type="ARBA" id="ARBA00048109"/>
    </source>
</evidence>
<dbReference type="Gene3D" id="3.30.559.10">
    <property type="entry name" value="Chloramphenicol acetyltransferase-like domain"/>
    <property type="match status" value="1"/>
</dbReference>
<evidence type="ECO:0000256" key="9">
    <source>
        <dbReference type="ARBA" id="ARBA00023315"/>
    </source>
</evidence>
<evidence type="ECO:0000256" key="6">
    <source>
        <dbReference type="ARBA" id="ARBA00022679"/>
    </source>
</evidence>
<keyword evidence="8" id="KW-0443">Lipid metabolism</keyword>
<evidence type="ECO:0000256" key="3">
    <source>
        <dbReference type="ARBA" id="ARBA00009587"/>
    </source>
</evidence>
<protein>
    <recommendedName>
        <fullName evidence="4">diacylglycerol O-acyltransferase</fullName>
        <ecNumber evidence="4">2.3.1.20</ecNumber>
    </recommendedName>
</protein>
<dbReference type="Pfam" id="PF03007">
    <property type="entry name" value="WS_DGAT_cat"/>
    <property type="match status" value="1"/>
</dbReference>
<evidence type="ECO:0000313" key="12">
    <source>
        <dbReference type="EMBL" id="MEV5505390.1"/>
    </source>
</evidence>
<sequence>MTTTPLLHPAPVAGVAAAADMPPLDAWLYRHQSSGAMCMTAGLLAWCTGTPPTLAELRELAGDRWKRHQRLTLTPVCDTAPDSWPRWAPVTGFDMAGQVLAEETGPALEARVAQLLAQPLGPGRPPWQLHLLPAADGFALLLRAHHALLDGKSLISLMCALFDGRPERPGLLRRPLPQGPSRRAALARALADALPRARPLPFHGPVDARRAVGWSRLTRDELGIARDSLASGRASANAVFLAATAGALRSAGLLGRLPLLPGVCAMVPVDVRTPGEAVALGNHYATVRVPLPVRRRPEQRLAALDRFTRRAALHRRARAQALLVSSRPHRTNALGEALGRYADSPLYSSLLCSSLASHLGPLTLGDAQLTGFSGLSPLSPGHPLALTMTLHDTAVTITAVSDHAHRALAARLPMLIGDEIRALRP</sequence>
<comment type="catalytic activity">
    <reaction evidence="10">
        <text>an acyl-CoA + a 1,2-diacyl-sn-glycerol = a triacyl-sn-glycerol + CoA</text>
        <dbReference type="Rhea" id="RHEA:10868"/>
        <dbReference type="ChEBI" id="CHEBI:17815"/>
        <dbReference type="ChEBI" id="CHEBI:57287"/>
        <dbReference type="ChEBI" id="CHEBI:58342"/>
        <dbReference type="ChEBI" id="CHEBI:64615"/>
        <dbReference type="EC" id="2.3.1.20"/>
    </reaction>
</comment>
<comment type="pathway">
    <text evidence="1">Glycerolipid metabolism; triacylglycerol biosynthesis.</text>
</comment>
<comment type="similarity">
    <text evidence="3">Belongs to the long-chain O-acyltransferase family.</text>
</comment>
<keyword evidence="6" id="KW-0808">Transferase</keyword>
<evidence type="ECO:0000256" key="7">
    <source>
        <dbReference type="ARBA" id="ARBA00022798"/>
    </source>
</evidence>
<gene>
    <name evidence="12" type="ORF">AB0L16_02795</name>
</gene>
<dbReference type="EC" id="2.3.1.20" evidence="4"/>
<comment type="pathway">
    <text evidence="2">Lipid metabolism.</text>
</comment>
<evidence type="ECO:0000256" key="1">
    <source>
        <dbReference type="ARBA" id="ARBA00004771"/>
    </source>
</evidence>
<dbReference type="InterPro" id="IPR023213">
    <property type="entry name" value="CAT-like_dom_sf"/>
</dbReference>
<evidence type="ECO:0000259" key="11">
    <source>
        <dbReference type="Pfam" id="PF03007"/>
    </source>
</evidence>
<proteinExistence type="inferred from homology"/>
<name>A0ABV3JUS7_STRON</name>
<keyword evidence="5" id="KW-0444">Lipid biosynthesis</keyword>
<feature type="domain" description="O-acyltransferase WSD1-like N-terminal" evidence="11">
    <location>
        <begin position="49"/>
        <end position="188"/>
    </location>
</feature>
<dbReference type="EMBL" id="JBFAUK010000002">
    <property type="protein sequence ID" value="MEV5505390.1"/>
    <property type="molecule type" value="Genomic_DNA"/>
</dbReference>
<comment type="caution">
    <text evidence="12">The sequence shown here is derived from an EMBL/GenBank/DDBJ whole genome shotgun (WGS) entry which is preliminary data.</text>
</comment>
<reference evidence="12 13" key="1">
    <citation type="submission" date="2024-06" db="EMBL/GenBank/DDBJ databases">
        <title>The Natural Products Discovery Center: Release of the First 8490 Sequenced Strains for Exploring Actinobacteria Biosynthetic Diversity.</title>
        <authorList>
            <person name="Kalkreuter E."/>
            <person name="Kautsar S.A."/>
            <person name="Yang D."/>
            <person name="Bader C.D."/>
            <person name="Teijaro C.N."/>
            <person name="Fluegel L."/>
            <person name="Davis C.M."/>
            <person name="Simpson J.R."/>
            <person name="Lauterbach L."/>
            <person name="Steele A.D."/>
            <person name="Gui C."/>
            <person name="Meng S."/>
            <person name="Li G."/>
            <person name="Viehrig K."/>
            <person name="Ye F."/>
            <person name="Su P."/>
            <person name="Kiefer A.F."/>
            <person name="Nichols A."/>
            <person name="Cepeda A.J."/>
            <person name="Yan W."/>
            <person name="Fan B."/>
            <person name="Jiang Y."/>
            <person name="Adhikari A."/>
            <person name="Zheng C.-J."/>
            <person name="Schuster L."/>
            <person name="Cowan T.M."/>
            <person name="Smanski M.J."/>
            <person name="Chevrette M.G."/>
            <person name="De Carvalho L.P.S."/>
            <person name="Shen B."/>
        </authorList>
    </citation>
    <scope>NUCLEOTIDE SEQUENCE [LARGE SCALE GENOMIC DNA]</scope>
    <source>
        <strain evidence="12 13">NPDC052347</strain>
    </source>
</reference>
<accession>A0ABV3JUS7</accession>
<dbReference type="RefSeq" id="WP_109278561.1">
    <property type="nucleotide sequence ID" value="NZ_JBFAUK010000002.1"/>
</dbReference>
<dbReference type="InterPro" id="IPR004255">
    <property type="entry name" value="O-acyltransferase_WSD1_N"/>
</dbReference>
<keyword evidence="7" id="KW-0319">Glycerol metabolism</keyword>
<dbReference type="Proteomes" id="UP001552594">
    <property type="component" value="Unassembled WGS sequence"/>
</dbReference>
<dbReference type="SUPFAM" id="SSF52777">
    <property type="entry name" value="CoA-dependent acyltransferases"/>
    <property type="match status" value="1"/>
</dbReference>
<keyword evidence="9" id="KW-0012">Acyltransferase</keyword>